<organism evidence="1 2">
    <name type="scientific">Actinophytocola gossypii</name>
    <dbReference type="NCBI Taxonomy" id="2812003"/>
    <lineage>
        <taxon>Bacteria</taxon>
        <taxon>Bacillati</taxon>
        <taxon>Actinomycetota</taxon>
        <taxon>Actinomycetes</taxon>
        <taxon>Pseudonocardiales</taxon>
        <taxon>Pseudonocardiaceae</taxon>
    </lineage>
</organism>
<name>A0ABT2JGF3_9PSEU</name>
<dbReference type="PANTHER" id="PTHR15394">
    <property type="entry name" value="SERINE HYDROLASE RBBP9"/>
    <property type="match status" value="1"/>
</dbReference>
<dbReference type="PANTHER" id="PTHR15394:SF3">
    <property type="entry name" value="SERINE HYDROLASE RBBP9"/>
    <property type="match status" value="1"/>
</dbReference>
<dbReference type="InterPro" id="IPR029058">
    <property type="entry name" value="AB_hydrolase_fold"/>
</dbReference>
<sequence length="194" mass="20993">MLPYVLLLHGHTGSGPEHWQSWLAGELAEAGGAVDIPQLTDPGRPDLDVWLAELRHHLDAAPPDGERVLLAHSCGAALWLHHAARLAGPEPRFDRVLLVSPPGPRWTHPDVHRFTPAPLDAAGVRRAAGWTQLVVADDDPACPVADAVDMAASLKVDLDVIPGGAHLNTDAGYGPWPAVREWVTDRHARMVRNR</sequence>
<keyword evidence="1" id="KW-0378">Hydrolase</keyword>
<gene>
    <name evidence="1" type="ORF">JT362_27355</name>
</gene>
<proteinExistence type="predicted"/>
<evidence type="ECO:0000313" key="2">
    <source>
        <dbReference type="Proteomes" id="UP001156441"/>
    </source>
</evidence>
<dbReference type="Proteomes" id="UP001156441">
    <property type="component" value="Unassembled WGS sequence"/>
</dbReference>
<keyword evidence="2" id="KW-1185">Reference proteome</keyword>
<dbReference type="SUPFAM" id="SSF53474">
    <property type="entry name" value="alpha/beta-Hydrolases"/>
    <property type="match status" value="1"/>
</dbReference>
<dbReference type="InterPro" id="IPR010662">
    <property type="entry name" value="RBBP9/YdeN"/>
</dbReference>
<accession>A0ABT2JGF3</accession>
<comment type="caution">
    <text evidence="1">The sequence shown here is derived from an EMBL/GenBank/DDBJ whole genome shotgun (WGS) entry which is preliminary data.</text>
</comment>
<dbReference type="Gene3D" id="3.40.50.1820">
    <property type="entry name" value="alpha/beta hydrolase"/>
    <property type="match status" value="1"/>
</dbReference>
<dbReference type="EMBL" id="JAFFZE010000022">
    <property type="protein sequence ID" value="MCT2586846.1"/>
    <property type="molecule type" value="Genomic_DNA"/>
</dbReference>
<dbReference type="GO" id="GO:0016787">
    <property type="term" value="F:hydrolase activity"/>
    <property type="evidence" value="ECO:0007669"/>
    <property type="project" value="UniProtKB-KW"/>
</dbReference>
<reference evidence="1 2" key="1">
    <citation type="submission" date="2021-02" db="EMBL/GenBank/DDBJ databases">
        <title>Actinophytocola xerophila sp. nov., isolated from soil of cotton cropping field.</title>
        <authorList>
            <person name="Huang R."/>
            <person name="Chen X."/>
            <person name="Ge X."/>
            <person name="Liu W."/>
        </authorList>
    </citation>
    <scope>NUCLEOTIDE SEQUENCE [LARGE SCALE GENOMIC DNA]</scope>
    <source>
        <strain evidence="1 2">S1-96</strain>
    </source>
</reference>
<dbReference type="Pfam" id="PF06821">
    <property type="entry name" value="Ser_hydrolase"/>
    <property type="match status" value="1"/>
</dbReference>
<dbReference type="RefSeq" id="WP_260194712.1">
    <property type="nucleotide sequence ID" value="NZ_JAFFZE010000022.1"/>
</dbReference>
<evidence type="ECO:0000313" key="1">
    <source>
        <dbReference type="EMBL" id="MCT2586846.1"/>
    </source>
</evidence>
<protein>
    <submittedName>
        <fullName evidence="1">Alpha/beta hydrolase</fullName>
    </submittedName>
</protein>